<dbReference type="HOGENOM" id="CLU_737719_0_0_1"/>
<accession>A0A066XH85</accession>
<dbReference type="AlphaFoldDB" id="A0A066XH85"/>
<proteinExistence type="predicted"/>
<dbReference type="OrthoDB" id="4973143at2759"/>
<dbReference type="EMBL" id="JMSE01000655">
    <property type="protein sequence ID" value="KDN68548.1"/>
    <property type="molecule type" value="Genomic_DNA"/>
</dbReference>
<protein>
    <submittedName>
        <fullName evidence="1">Uncharacterized protein</fullName>
    </submittedName>
</protein>
<name>A0A066XH85_COLSU</name>
<evidence type="ECO:0000313" key="1">
    <source>
        <dbReference type="EMBL" id="KDN68548.1"/>
    </source>
</evidence>
<reference evidence="2" key="1">
    <citation type="journal article" date="2014" name="Genome Announc.">
        <title>Draft genome sequence of Colletotrichum sublineola, a destructive pathogen of cultivated sorghum.</title>
        <authorList>
            <person name="Baroncelli R."/>
            <person name="Sanz-Martin J.M."/>
            <person name="Rech G.E."/>
            <person name="Sukno S.A."/>
            <person name="Thon M.R."/>
        </authorList>
    </citation>
    <scope>NUCLEOTIDE SEQUENCE [LARGE SCALE GENOMIC DNA]</scope>
    <source>
        <strain evidence="2">TX430BB</strain>
    </source>
</reference>
<sequence>MKTLAAPYSPFTHPPLIIDKLEVGSLYIMISVPLPIYLGRKKHTYATALPEDPTFPFGTYELMVSEGLSSEEFHWDLYWHTSDSPAGALGPDDEGSGTLYRLRQTRTCPSTYAYDRLGVVRVRSHCRLVGLVRVLRVPAAIVPRLTGYLDWMTAESARVAERSYVWATMAYYRARRHVLAREGVRDHSFHQFDISRFTAELLSFAYGALVPNLVTFQTEVTRGPTPIPNGVGELADLWALADGGDDTGRTATHLSRIGQGACGEEVSLNAGRAAAILVYTNLAYEISLAIPWACSAAAEAGPDLTDPQPRLWDLLWNCDAVHSGTTYTTKITNTNRRQVTVHKDRVKGVSISRLPLRVSAYTTDKSAQKQKKSHL</sequence>
<comment type="caution">
    <text evidence="1">The sequence shown here is derived from an EMBL/GenBank/DDBJ whole genome shotgun (WGS) entry which is preliminary data.</text>
</comment>
<organism evidence="1 2">
    <name type="scientific">Colletotrichum sublineola</name>
    <name type="common">Sorghum anthracnose fungus</name>
    <dbReference type="NCBI Taxonomy" id="1173701"/>
    <lineage>
        <taxon>Eukaryota</taxon>
        <taxon>Fungi</taxon>
        <taxon>Dikarya</taxon>
        <taxon>Ascomycota</taxon>
        <taxon>Pezizomycotina</taxon>
        <taxon>Sordariomycetes</taxon>
        <taxon>Hypocreomycetidae</taxon>
        <taxon>Glomerellales</taxon>
        <taxon>Glomerellaceae</taxon>
        <taxon>Colletotrichum</taxon>
        <taxon>Colletotrichum graminicola species complex</taxon>
    </lineage>
</organism>
<evidence type="ECO:0000313" key="2">
    <source>
        <dbReference type="Proteomes" id="UP000027238"/>
    </source>
</evidence>
<dbReference type="Proteomes" id="UP000027238">
    <property type="component" value="Unassembled WGS sequence"/>
</dbReference>
<keyword evidence="2" id="KW-1185">Reference proteome</keyword>
<dbReference type="eggNOG" id="ENOG502T3GE">
    <property type="taxonomic scope" value="Eukaryota"/>
</dbReference>
<gene>
    <name evidence="1" type="ORF">CSUB01_08425</name>
</gene>